<accession>A0A4Y6UA13</accession>
<dbReference type="KEGG" id="swf:E3E12_07560"/>
<dbReference type="AlphaFoldDB" id="A0A4Y6UA13"/>
<comment type="similarity">
    <text evidence="1">Belongs to the myoviridae tail sheath protein family.</text>
</comment>
<evidence type="ECO:0000259" key="2">
    <source>
        <dbReference type="Pfam" id="PF17482"/>
    </source>
</evidence>
<dbReference type="Pfam" id="PF17482">
    <property type="entry name" value="Phage_sheath_1C"/>
    <property type="match status" value="1"/>
</dbReference>
<dbReference type="InterPro" id="IPR052042">
    <property type="entry name" value="Tail_sheath_structural"/>
</dbReference>
<gene>
    <name evidence="3" type="ORF">E3E12_07560</name>
</gene>
<dbReference type="PANTHER" id="PTHR35861:SF1">
    <property type="entry name" value="PHAGE TAIL SHEATH PROTEIN"/>
    <property type="match status" value="1"/>
</dbReference>
<organism evidence="3 4">
    <name type="scientific">Formicincola oecophyllae</name>
    <dbReference type="NCBI Taxonomy" id="2558361"/>
    <lineage>
        <taxon>Bacteria</taxon>
        <taxon>Pseudomonadati</taxon>
        <taxon>Pseudomonadota</taxon>
        <taxon>Alphaproteobacteria</taxon>
        <taxon>Acetobacterales</taxon>
        <taxon>Acetobacteraceae</taxon>
        <taxon>Formicincola</taxon>
    </lineage>
</organism>
<dbReference type="Proteomes" id="UP000318709">
    <property type="component" value="Chromosome"/>
</dbReference>
<dbReference type="InterPro" id="IPR020287">
    <property type="entry name" value="Tail_sheath_C"/>
</dbReference>
<protein>
    <submittedName>
        <fullName evidence="3">Phage tail protein</fullName>
    </submittedName>
</protein>
<keyword evidence="4" id="KW-1185">Reference proteome</keyword>
<sequence>MEGAAPAMPNCGPSKERWNFMATQDFLHGVETLSTAVSQPLVSVDLSTIGLIGTAPGADPAAFPLNTPVLVSGSDAVLVGKLVSQLPAAQGGTPNLNPSQAGTLPMAVSTILDECSPVMVVVRVEEGSSESATIANIMGGVDAQGNYTGVHAFQAAEAITGRRPRLLCAPGWSHQSVAEALVSIQVAEGGSGYTPGLYHLTITDSAGTGAQASATVDSTGKVASVTLLSNGAGYKAPSFALPAAAGQGTGASFSASIATIDNGVVAELKTIAEKLRAVIFADSADQGQAAAIAAAAMGGGRVMLIDPWIVRDDGTGTSVTFPASGKFAAKQAYLDQAVGFWRSVSNQPLNGVTALSRPIGFVVSDQSCAANLLNAAYVSTIIRQAGRGYTTWGNRALDGSFLCVTRTVDEVNETLLQSVLQFVDMNIVKNFVTEVVEAVNAYLRQLKSKGAITGGKCWADTALNTPEAVMNGQVFFDFDIGPAYPAERITFRSAINNDYVTTIFNNGSAA</sequence>
<reference evidence="3 4" key="1">
    <citation type="submission" date="2019-03" db="EMBL/GenBank/DDBJ databases">
        <title>The complete genome sequence of Swingsia_sp. F3b2 LMG30590(T).</title>
        <authorList>
            <person name="Chua K.-O."/>
            <person name="Chan K.-G."/>
            <person name="See-Too W.-S."/>
        </authorList>
    </citation>
    <scope>NUCLEOTIDE SEQUENCE [LARGE SCALE GENOMIC DNA]</scope>
    <source>
        <strain evidence="3 4">F3b2</strain>
    </source>
</reference>
<evidence type="ECO:0000256" key="1">
    <source>
        <dbReference type="ARBA" id="ARBA00008005"/>
    </source>
</evidence>
<name>A0A4Y6UA13_9PROT</name>
<evidence type="ECO:0000313" key="4">
    <source>
        <dbReference type="Proteomes" id="UP000318709"/>
    </source>
</evidence>
<dbReference type="EMBL" id="CP038231">
    <property type="protein sequence ID" value="QDH14054.1"/>
    <property type="molecule type" value="Genomic_DNA"/>
</dbReference>
<proteinExistence type="inferred from homology"/>
<feature type="domain" description="Tail sheath protein C-terminal" evidence="2">
    <location>
        <begin position="401"/>
        <end position="495"/>
    </location>
</feature>
<evidence type="ECO:0000313" key="3">
    <source>
        <dbReference type="EMBL" id="QDH14054.1"/>
    </source>
</evidence>
<dbReference type="PANTHER" id="PTHR35861">
    <property type="match status" value="1"/>
</dbReference>
<dbReference type="OrthoDB" id="9767864at2"/>